<dbReference type="Proteomes" id="UP000807469">
    <property type="component" value="Unassembled WGS sequence"/>
</dbReference>
<keyword evidence="1" id="KW-0812">Transmembrane</keyword>
<comment type="caution">
    <text evidence="2">The sequence shown here is derived from an EMBL/GenBank/DDBJ whole genome shotgun (WGS) entry which is preliminary data.</text>
</comment>
<accession>A0A9P5Z322</accession>
<evidence type="ECO:0000313" key="3">
    <source>
        <dbReference type="Proteomes" id="UP000807469"/>
    </source>
</evidence>
<keyword evidence="1" id="KW-1133">Transmembrane helix</keyword>
<proteinExistence type="predicted"/>
<keyword evidence="1" id="KW-0472">Membrane</keyword>
<name>A0A9P5Z322_9AGAR</name>
<evidence type="ECO:0000256" key="1">
    <source>
        <dbReference type="SAM" id="Phobius"/>
    </source>
</evidence>
<protein>
    <submittedName>
        <fullName evidence="2">Uncharacterized protein</fullName>
    </submittedName>
</protein>
<gene>
    <name evidence="2" type="ORF">BDN70DRAFT_703897</name>
</gene>
<evidence type="ECO:0000313" key="2">
    <source>
        <dbReference type="EMBL" id="KAF9479204.1"/>
    </source>
</evidence>
<dbReference type="EMBL" id="MU155218">
    <property type="protein sequence ID" value="KAF9479204.1"/>
    <property type="molecule type" value="Genomic_DNA"/>
</dbReference>
<sequence length="68" mass="7764">MLLLEYPHERMNTQVIFGSVSISRTLQRARLYDKLFQSTSFAHIFSMLIGPILISTAHGIIMGAWRTP</sequence>
<reference evidence="2" key="1">
    <citation type="submission" date="2020-11" db="EMBL/GenBank/DDBJ databases">
        <authorList>
            <consortium name="DOE Joint Genome Institute"/>
            <person name="Ahrendt S."/>
            <person name="Riley R."/>
            <person name="Andreopoulos W."/>
            <person name="Labutti K."/>
            <person name="Pangilinan J."/>
            <person name="Ruiz-Duenas F.J."/>
            <person name="Barrasa J.M."/>
            <person name="Sanchez-Garcia M."/>
            <person name="Camarero S."/>
            <person name="Miyauchi S."/>
            <person name="Serrano A."/>
            <person name="Linde D."/>
            <person name="Babiker R."/>
            <person name="Drula E."/>
            <person name="Ayuso-Fernandez I."/>
            <person name="Pacheco R."/>
            <person name="Padilla G."/>
            <person name="Ferreira P."/>
            <person name="Barriuso J."/>
            <person name="Kellner H."/>
            <person name="Castanera R."/>
            <person name="Alfaro M."/>
            <person name="Ramirez L."/>
            <person name="Pisabarro A.G."/>
            <person name="Kuo A."/>
            <person name="Tritt A."/>
            <person name="Lipzen A."/>
            <person name="He G."/>
            <person name="Yan M."/>
            <person name="Ng V."/>
            <person name="Cullen D."/>
            <person name="Martin F."/>
            <person name="Rosso M.-N."/>
            <person name="Henrissat B."/>
            <person name="Hibbett D."/>
            <person name="Martinez A.T."/>
            <person name="Grigoriev I.V."/>
        </authorList>
    </citation>
    <scope>NUCLEOTIDE SEQUENCE</scope>
    <source>
        <strain evidence="2">CIRM-BRFM 674</strain>
    </source>
</reference>
<dbReference type="AlphaFoldDB" id="A0A9P5Z322"/>
<keyword evidence="3" id="KW-1185">Reference proteome</keyword>
<feature type="transmembrane region" description="Helical" evidence="1">
    <location>
        <begin position="41"/>
        <end position="65"/>
    </location>
</feature>
<organism evidence="2 3">
    <name type="scientific">Pholiota conissans</name>
    <dbReference type="NCBI Taxonomy" id="109636"/>
    <lineage>
        <taxon>Eukaryota</taxon>
        <taxon>Fungi</taxon>
        <taxon>Dikarya</taxon>
        <taxon>Basidiomycota</taxon>
        <taxon>Agaricomycotina</taxon>
        <taxon>Agaricomycetes</taxon>
        <taxon>Agaricomycetidae</taxon>
        <taxon>Agaricales</taxon>
        <taxon>Agaricineae</taxon>
        <taxon>Strophariaceae</taxon>
        <taxon>Pholiota</taxon>
    </lineage>
</organism>